<feature type="compositionally biased region" description="Basic and acidic residues" evidence="1">
    <location>
        <begin position="515"/>
        <end position="528"/>
    </location>
</feature>
<evidence type="ECO:0000313" key="3">
    <source>
        <dbReference type="EMBL" id="GBE86855.1"/>
    </source>
</evidence>
<gene>
    <name evidence="3" type="ORF">SCP_1000970</name>
</gene>
<dbReference type="InParanoid" id="A0A401GX99"/>
<sequence length="593" mass="62616">MWSYRHSRSRTSPSHRSFADPSEDILFGPGGELSIGTDQDVNSGSDPSPQPQSQNQPQFPAGATSSAMNADNHQPTASESAIQTSVSGASKASADSVSSIIAVLSSTFTSLPETSAILTSSSLTAASSLATHATGLSSPSSSSHTPTSSVASSSSPSADGAASHSISPHTATFDVGITLAALVAAGFFLMLLNWCVRTRKRSKRRALESATAWPWDRDTPGGLIGARDNLETGLGSSIPDDDLGIWVGDESRGPDTLTSAFRQYQVSESHEFSQATLPDSHAYPLPPAHISLNTRLASPYPTVQVRSANSSVPDLAPDLGMLQVANLMPGDVSSDGEASRSNSVLGTDAMFLDYGTLYQPMTGDRPRFLGIDGGGLEVPWAPLHPRRHRSNASYQSADASVTSENELGVLPFPGENEAQTGNETGSWAASIRSNVVNAFNAVVHGNGDDTKAADNLTVSPHRKNRSRTGRGPKSGVGIMSRGSSVHSIVSDTKEWTLEEKSDGTGVVHILLQDAPEQKPVRSPNDDIQKPPAAFVKSRDREVPSSPPYLTRTGKDAEGTATDDVGPQVLILLLRCLRRLGHVEGIEYVFRALD</sequence>
<feature type="region of interest" description="Disordered" evidence="1">
    <location>
        <begin position="1"/>
        <end position="84"/>
    </location>
</feature>
<keyword evidence="2" id="KW-0472">Membrane</keyword>
<organism evidence="3 4">
    <name type="scientific">Sparassis crispa</name>
    <dbReference type="NCBI Taxonomy" id="139825"/>
    <lineage>
        <taxon>Eukaryota</taxon>
        <taxon>Fungi</taxon>
        <taxon>Dikarya</taxon>
        <taxon>Basidiomycota</taxon>
        <taxon>Agaricomycotina</taxon>
        <taxon>Agaricomycetes</taxon>
        <taxon>Polyporales</taxon>
        <taxon>Sparassidaceae</taxon>
        <taxon>Sparassis</taxon>
    </lineage>
</organism>
<proteinExistence type="predicted"/>
<protein>
    <submittedName>
        <fullName evidence="3">Uncharacterized protein</fullName>
    </submittedName>
</protein>
<feature type="transmembrane region" description="Helical" evidence="2">
    <location>
        <begin position="175"/>
        <end position="196"/>
    </location>
</feature>
<reference evidence="3 4" key="1">
    <citation type="journal article" date="2018" name="Sci. Rep.">
        <title>Genome sequence of the cauliflower mushroom Sparassis crispa (Hanabiratake) and its association with beneficial usage.</title>
        <authorList>
            <person name="Kiyama R."/>
            <person name="Furutani Y."/>
            <person name="Kawaguchi K."/>
            <person name="Nakanishi T."/>
        </authorList>
    </citation>
    <scope>NUCLEOTIDE SEQUENCE [LARGE SCALE GENOMIC DNA]</scope>
</reference>
<keyword evidence="2" id="KW-1133">Transmembrane helix</keyword>
<dbReference type="GeneID" id="38783772"/>
<comment type="caution">
    <text evidence="3">The sequence shown here is derived from an EMBL/GenBank/DDBJ whole genome shotgun (WGS) entry which is preliminary data.</text>
</comment>
<feature type="compositionally biased region" description="Basic residues" evidence="1">
    <location>
        <begin position="460"/>
        <end position="470"/>
    </location>
</feature>
<evidence type="ECO:0000256" key="1">
    <source>
        <dbReference type="SAM" id="MobiDB-lite"/>
    </source>
</evidence>
<feature type="region of interest" description="Disordered" evidence="1">
    <location>
        <begin position="514"/>
        <end position="561"/>
    </location>
</feature>
<keyword evidence="2" id="KW-0812">Transmembrane</keyword>
<feature type="region of interest" description="Disordered" evidence="1">
    <location>
        <begin position="133"/>
        <end position="165"/>
    </location>
</feature>
<feature type="compositionally biased region" description="Polar residues" evidence="1">
    <location>
        <begin position="63"/>
        <end position="84"/>
    </location>
</feature>
<accession>A0A401GX99</accession>
<dbReference type="RefSeq" id="XP_027617768.1">
    <property type="nucleotide sequence ID" value="XM_027761967.1"/>
</dbReference>
<evidence type="ECO:0000313" key="4">
    <source>
        <dbReference type="Proteomes" id="UP000287166"/>
    </source>
</evidence>
<feature type="compositionally biased region" description="Low complexity" evidence="1">
    <location>
        <begin position="43"/>
        <end position="60"/>
    </location>
</feature>
<dbReference type="Proteomes" id="UP000287166">
    <property type="component" value="Unassembled WGS sequence"/>
</dbReference>
<dbReference type="AlphaFoldDB" id="A0A401GX99"/>
<feature type="region of interest" description="Disordered" evidence="1">
    <location>
        <begin position="444"/>
        <end position="485"/>
    </location>
</feature>
<keyword evidence="4" id="KW-1185">Reference proteome</keyword>
<dbReference type="OrthoDB" id="3061923at2759"/>
<dbReference type="STRING" id="139825.A0A401GX99"/>
<name>A0A401GX99_9APHY</name>
<evidence type="ECO:0000256" key="2">
    <source>
        <dbReference type="SAM" id="Phobius"/>
    </source>
</evidence>
<dbReference type="EMBL" id="BFAD01000010">
    <property type="protein sequence ID" value="GBE86855.1"/>
    <property type="molecule type" value="Genomic_DNA"/>
</dbReference>